<keyword evidence="8 22" id="KW-0436">Ligase</keyword>
<proteinExistence type="inferred from homology"/>
<dbReference type="InterPro" id="IPR005905">
    <property type="entry name" value="D_ala_D_ala"/>
</dbReference>
<feature type="active site" evidence="23">
    <location>
        <position position="32"/>
    </location>
</feature>
<dbReference type="PROSITE" id="PS50975">
    <property type="entry name" value="ATP_GRASP"/>
    <property type="match status" value="1"/>
</dbReference>
<comment type="cofactor">
    <cofactor evidence="24">
        <name>Mg(2+)</name>
        <dbReference type="ChEBI" id="CHEBI:18420"/>
    </cofactor>
    <cofactor evidence="24">
        <name>Mn(2+)</name>
        <dbReference type="ChEBI" id="CHEBI:29035"/>
    </cofactor>
    <text evidence="24">Binds 2 magnesium or manganese ions per subunit.</text>
</comment>
<reference evidence="27 28" key="2">
    <citation type="journal article" date="2013" name="PLoS ONE">
        <title>INDIGO - INtegrated Data Warehouse of MIcrobial GenOmes with Examples from the Red Sea Extremophiles.</title>
        <authorList>
            <person name="Alam I."/>
            <person name="Antunes A."/>
            <person name="Kamau A.A."/>
            <person name="Ba Alawi W."/>
            <person name="Kalkatawi M."/>
            <person name="Stingl U."/>
            <person name="Bajic V.B."/>
        </authorList>
    </citation>
    <scope>NUCLEOTIDE SEQUENCE [LARGE SCALE GENOMIC DNA]</scope>
    <source>
        <strain evidence="27 28">SSD-17B</strain>
    </source>
</reference>
<evidence type="ECO:0000256" key="19">
    <source>
        <dbReference type="ARBA" id="ARBA00068427"/>
    </source>
</evidence>
<dbReference type="SUPFAM" id="SSF52440">
    <property type="entry name" value="PreATP-grasp domain"/>
    <property type="match status" value="1"/>
</dbReference>
<evidence type="ECO:0000256" key="21">
    <source>
        <dbReference type="ARBA" id="ARBA00077154"/>
    </source>
</evidence>
<dbReference type="GO" id="GO:0009252">
    <property type="term" value="P:peptidoglycan biosynthetic process"/>
    <property type="evidence" value="ECO:0007669"/>
    <property type="project" value="UniProtKB-UniRule"/>
</dbReference>
<evidence type="ECO:0000256" key="20">
    <source>
        <dbReference type="ARBA" id="ARBA00076288"/>
    </source>
</evidence>
<dbReference type="GO" id="GO:0005829">
    <property type="term" value="C:cytosol"/>
    <property type="evidence" value="ECO:0007669"/>
    <property type="project" value="TreeGrafter"/>
</dbReference>
<evidence type="ECO:0000256" key="16">
    <source>
        <dbReference type="ARBA" id="ARBA00023316"/>
    </source>
</evidence>
<dbReference type="InterPro" id="IPR011127">
    <property type="entry name" value="Dala_Dala_lig_N"/>
</dbReference>
<dbReference type="Gene3D" id="3.40.50.20">
    <property type="match status" value="1"/>
</dbReference>
<keyword evidence="13 22" id="KW-0133">Cell shape</keyword>
<dbReference type="AlphaFoldDB" id="U2DQJ5"/>
<evidence type="ECO:0000256" key="6">
    <source>
        <dbReference type="ARBA" id="ARBA00012216"/>
    </source>
</evidence>
<evidence type="ECO:0000256" key="9">
    <source>
        <dbReference type="ARBA" id="ARBA00022723"/>
    </source>
</evidence>
<evidence type="ECO:0000256" key="2">
    <source>
        <dbReference type="ARBA" id="ARBA00003921"/>
    </source>
</evidence>
<feature type="active site" evidence="23">
    <location>
        <position position="351"/>
    </location>
</feature>
<evidence type="ECO:0000256" key="3">
    <source>
        <dbReference type="ARBA" id="ARBA00004496"/>
    </source>
</evidence>
<evidence type="ECO:0000256" key="15">
    <source>
        <dbReference type="ARBA" id="ARBA00023211"/>
    </source>
</evidence>
<keyword evidence="11 25" id="KW-0067">ATP-binding</keyword>
<comment type="pathway">
    <text evidence="18">Glycan biosynthesis.</text>
</comment>
<dbReference type="GO" id="GO:0008716">
    <property type="term" value="F:D-alanine-D-alanine ligase activity"/>
    <property type="evidence" value="ECO:0007669"/>
    <property type="project" value="UniProtKB-UniRule"/>
</dbReference>
<evidence type="ECO:0000256" key="1">
    <source>
        <dbReference type="ARBA" id="ARBA00001936"/>
    </source>
</evidence>
<dbReference type="PIRSF" id="PIRSF039102">
    <property type="entry name" value="Ddl/VanB"/>
    <property type="match status" value="1"/>
</dbReference>
<dbReference type="UniPathway" id="UPA00219"/>
<evidence type="ECO:0000256" key="22">
    <source>
        <dbReference type="HAMAP-Rule" id="MF_00047"/>
    </source>
</evidence>
<dbReference type="Proteomes" id="UP000005707">
    <property type="component" value="Unassembled WGS sequence"/>
</dbReference>
<dbReference type="PROSITE" id="PS00844">
    <property type="entry name" value="DALA_DALA_LIGASE_2"/>
    <property type="match status" value="1"/>
</dbReference>
<dbReference type="Pfam" id="PF01820">
    <property type="entry name" value="Dala_Dala_lig_N"/>
    <property type="match status" value="1"/>
</dbReference>
<dbReference type="HAMAP" id="MF_00047">
    <property type="entry name" value="Dala_Dala_lig"/>
    <property type="match status" value="1"/>
</dbReference>
<feature type="binding site" evidence="24">
    <location>
        <position position="330"/>
    </location>
    <ligand>
        <name>Mg(2+)</name>
        <dbReference type="ChEBI" id="CHEBI:18420"/>
        <label>1</label>
    </ligand>
</feature>
<dbReference type="GO" id="GO:0005524">
    <property type="term" value="F:ATP binding"/>
    <property type="evidence" value="ECO:0007669"/>
    <property type="project" value="UniProtKB-UniRule"/>
</dbReference>
<dbReference type="Gene3D" id="3.30.1490.20">
    <property type="entry name" value="ATP-grasp fold, A domain"/>
    <property type="match status" value="1"/>
</dbReference>
<comment type="function">
    <text evidence="2 22">Cell wall formation.</text>
</comment>
<dbReference type="InterPro" id="IPR016185">
    <property type="entry name" value="PreATP-grasp_dom_sf"/>
</dbReference>
<dbReference type="Pfam" id="PF07478">
    <property type="entry name" value="Dala_Dala_lig_C"/>
    <property type="match status" value="1"/>
</dbReference>
<keyword evidence="14 22" id="KW-0573">Peptidoglycan synthesis</keyword>
<comment type="pathway">
    <text evidence="4 22">Cell wall biogenesis; peptidoglycan biosynthesis.</text>
</comment>
<dbReference type="FunFam" id="3.30.1490.20:FF:000007">
    <property type="entry name" value="D-alanine--D-alanine ligase"/>
    <property type="match status" value="1"/>
</dbReference>
<dbReference type="SUPFAM" id="SSF56059">
    <property type="entry name" value="Glutathione synthetase ATP-binding domain-like"/>
    <property type="match status" value="1"/>
</dbReference>
<comment type="subcellular location">
    <subcellularLocation>
        <location evidence="3 22">Cytoplasm</location>
    </subcellularLocation>
</comment>
<name>U2DQJ5_9MOLU</name>
<feature type="binding site" evidence="24">
    <location>
        <position position="346"/>
    </location>
    <ligand>
        <name>Mg(2+)</name>
        <dbReference type="ChEBI" id="CHEBI:18420"/>
        <label>2</label>
    </ligand>
</feature>
<evidence type="ECO:0000256" key="7">
    <source>
        <dbReference type="ARBA" id="ARBA00022490"/>
    </source>
</evidence>
<organism evidence="27 28">
    <name type="scientific">Haloplasma contractile SSD-17B</name>
    <dbReference type="NCBI Taxonomy" id="1033810"/>
    <lineage>
        <taxon>Bacteria</taxon>
        <taxon>Bacillati</taxon>
        <taxon>Mycoplasmatota</taxon>
        <taxon>Mollicutes</taxon>
        <taxon>Haloplasmatales</taxon>
        <taxon>Haloplasmataceae</taxon>
        <taxon>Haloplasma</taxon>
    </lineage>
</organism>
<evidence type="ECO:0000256" key="5">
    <source>
        <dbReference type="ARBA" id="ARBA00010871"/>
    </source>
</evidence>
<dbReference type="NCBIfam" id="NF002528">
    <property type="entry name" value="PRK01966.1-4"/>
    <property type="match status" value="1"/>
</dbReference>
<comment type="caution">
    <text evidence="27">The sequence shown here is derived from an EMBL/GenBank/DDBJ whole genome shotgun (WGS) entry which is preliminary data.</text>
</comment>
<reference evidence="27 28" key="1">
    <citation type="journal article" date="2011" name="J. Bacteriol.">
        <title>Genome sequence of Haloplasma contractile, an unusual contractile bacterium from a deep-sea anoxic brine lake.</title>
        <authorList>
            <person name="Antunes A."/>
            <person name="Alam I."/>
            <person name="El Dorry H."/>
            <person name="Siam R."/>
            <person name="Robertson A."/>
            <person name="Bajic V.B."/>
            <person name="Stingl U."/>
        </authorList>
    </citation>
    <scope>NUCLEOTIDE SEQUENCE [LARGE SCALE GENOMIC DNA]</scope>
    <source>
        <strain evidence="27 28">SSD-17B</strain>
    </source>
</reference>
<evidence type="ECO:0000256" key="14">
    <source>
        <dbReference type="ARBA" id="ARBA00022984"/>
    </source>
</evidence>
<comment type="cofactor">
    <cofactor evidence="1">
        <name>Mn(2+)</name>
        <dbReference type="ChEBI" id="CHEBI:29035"/>
    </cofactor>
</comment>
<keyword evidence="28" id="KW-1185">Reference proteome</keyword>
<dbReference type="InterPro" id="IPR011761">
    <property type="entry name" value="ATP-grasp"/>
</dbReference>
<evidence type="ECO:0000256" key="23">
    <source>
        <dbReference type="PIRSR" id="PIRSR039102-1"/>
    </source>
</evidence>
<dbReference type="InParanoid" id="U2DQJ5"/>
<dbReference type="PANTHER" id="PTHR23132">
    <property type="entry name" value="D-ALANINE--D-ALANINE LIGASE"/>
    <property type="match status" value="1"/>
</dbReference>
<dbReference type="STRING" id="1033810.HLPCO_003132"/>
<feature type="active site" evidence="23">
    <location>
        <position position="209"/>
    </location>
</feature>
<dbReference type="Gene3D" id="3.30.470.20">
    <property type="entry name" value="ATP-grasp fold, B domain"/>
    <property type="match status" value="1"/>
</dbReference>
<keyword evidence="7 22" id="KW-0963">Cytoplasm</keyword>
<keyword evidence="15 24" id="KW-0464">Manganese</keyword>
<comment type="similarity">
    <text evidence="5 22">Belongs to the D-alanine--D-alanine ligase family.</text>
</comment>
<dbReference type="InterPro" id="IPR013815">
    <property type="entry name" value="ATP_grasp_subdomain_1"/>
</dbReference>
<comment type="catalytic activity">
    <reaction evidence="17 22">
        <text>2 D-alanine + ATP = D-alanyl-D-alanine + ADP + phosphate + H(+)</text>
        <dbReference type="Rhea" id="RHEA:11224"/>
        <dbReference type="ChEBI" id="CHEBI:15378"/>
        <dbReference type="ChEBI" id="CHEBI:30616"/>
        <dbReference type="ChEBI" id="CHEBI:43474"/>
        <dbReference type="ChEBI" id="CHEBI:57416"/>
        <dbReference type="ChEBI" id="CHEBI:57822"/>
        <dbReference type="ChEBI" id="CHEBI:456216"/>
        <dbReference type="EC" id="6.3.2.4"/>
    </reaction>
</comment>
<evidence type="ECO:0000256" key="25">
    <source>
        <dbReference type="PROSITE-ProRule" id="PRU00409"/>
    </source>
</evidence>
<dbReference type="NCBIfam" id="TIGR01205">
    <property type="entry name" value="D_ala_D_alaTIGR"/>
    <property type="match status" value="1"/>
</dbReference>
<evidence type="ECO:0000256" key="12">
    <source>
        <dbReference type="ARBA" id="ARBA00022842"/>
    </source>
</evidence>
<sequence>MSSKRINNYKCVKRGVTVSLNVGVIFGGESVEHEISIITALQMIENMNRDFYNPVPIYISKDNKFYYHERMFNLDFFKDLKQVKTESRRVGIKKENKTHILYREWGPFQKKVADLDLVFPIVHGTYCEDGTLAGYLELLNIPYVGSNVLSSANCQNKLMMKHILKSHDLPVVDFMSITDHEWFDNSEQIIDECSKLDFPLIVKPASLGSSVGVSKSNTKEELKDAIETALIYDSQIVVEKAITDLIELNCSVLGDYSKQEASKVERVLQTDEILSYDDKYMRGSKEGSKGMASVSRVLPADIDESLTKQVQELAMKTFAIMGNSGVVRIDFLYDEPSKSLFVNEVNTIPGSLSYYLWEASGVTYESLINRLIKLGLEKYRMRSTKIHTYDTNVLSMKRSSLKSKLK</sequence>
<gene>
    <name evidence="22 27" type="primary">ddl</name>
    <name evidence="27" type="ORF">HLPCO_003132</name>
</gene>
<protein>
    <recommendedName>
        <fullName evidence="19 22">D-alanine--D-alanine ligase</fullName>
        <ecNumber evidence="6 22">6.3.2.4</ecNumber>
    </recommendedName>
    <alternativeName>
        <fullName evidence="21 22">D-Ala-D-Ala ligase</fullName>
    </alternativeName>
    <alternativeName>
        <fullName evidence="20 22">D-alanylalanine synthetase</fullName>
    </alternativeName>
</protein>
<dbReference type="EC" id="6.3.2.4" evidence="6 22"/>
<dbReference type="GO" id="GO:0046872">
    <property type="term" value="F:metal ion binding"/>
    <property type="evidence" value="ECO:0007669"/>
    <property type="project" value="UniProtKB-KW"/>
</dbReference>
<dbReference type="PROSITE" id="PS00843">
    <property type="entry name" value="DALA_DALA_LIGASE_1"/>
    <property type="match status" value="1"/>
</dbReference>
<keyword evidence="9 24" id="KW-0479">Metal-binding</keyword>
<evidence type="ECO:0000256" key="11">
    <source>
        <dbReference type="ARBA" id="ARBA00022840"/>
    </source>
</evidence>
<keyword evidence="16 22" id="KW-0961">Cell wall biogenesis/degradation</keyword>
<evidence type="ECO:0000256" key="24">
    <source>
        <dbReference type="PIRSR" id="PIRSR039102-3"/>
    </source>
</evidence>
<dbReference type="GO" id="GO:0008360">
    <property type="term" value="P:regulation of cell shape"/>
    <property type="evidence" value="ECO:0007669"/>
    <property type="project" value="UniProtKB-KW"/>
</dbReference>
<dbReference type="PANTHER" id="PTHR23132:SF25">
    <property type="entry name" value="D-ALANINE--D-ALANINE LIGASE A"/>
    <property type="match status" value="1"/>
</dbReference>
<dbReference type="InterPro" id="IPR000291">
    <property type="entry name" value="D-Ala_lig_Van_CS"/>
</dbReference>
<keyword evidence="12 24" id="KW-0460">Magnesium</keyword>
<evidence type="ECO:0000256" key="10">
    <source>
        <dbReference type="ARBA" id="ARBA00022741"/>
    </source>
</evidence>
<accession>U2DQJ5</accession>
<dbReference type="EMBL" id="AFNU02000025">
    <property type="protein sequence ID" value="ERJ10887.1"/>
    <property type="molecule type" value="Genomic_DNA"/>
</dbReference>
<evidence type="ECO:0000256" key="13">
    <source>
        <dbReference type="ARBA" id="ARBA00022960"/>
    </source>
</evidence>
<feature type="domain" description="ATP-grasp" evidence="26">
    <location>
        <begin position="161"/>
        <end position="373"/>
    </location>
</feature>
<evidence type="ECO:0000256" key="17">
    <source>
        <dbReference type="ARBA" id="ARBA00047614"/>
    </source>
</evidence>
<evidence type="ECO:0000256" key="18">
    <source>
        <dbReference type="ARBA" id="ARBA00060592"/>
    </source>
</evidence>
<evidence type="ECO:0000259" key="26">
    <source>
        <dbReference type="PROSITE" id="PS50975"/>
    </source>
</evidence>
<dbReference type="GO" id="GO:0071555">
    <property type="term" value="P:cell wall organization"/>
    <property type="evidence" value="ECO:0007669"/>
    <property type="project" value="UniProtKB-KW"/>
</dbReference>
<evidence type="ECO:0000313" key="27">
    <source>
        <dbReference type="EMBL" id="ERJ10887.1"/>
    </source>
</evidence>
<evidence type="ECO:0000256" key="8">
    <source>
        <dbReference type="ARBA" id="ARBA00022598"/>
    </source>
</evidence>
<dbReference type="InterPro" id="IPR011095">
    <property type="entry name" value="Dala_Dala_lig_C"/>
</dbReference>
<keyword evidence="10 25" id="KW-0547">Nucleotide-binding</keyword>
<feature type="binding site" evidence="24">
    <location>
        <position position="344"/>
    </location>
    <ligand>
        <name>Mg(2+)</name>
        <dbReference type="ChEBI" id="CHEBI:18420"/>
        <label>2</label>
    </ligand>
</feature>
<dbReference type="FunCoup" id="U2DQJ5">
    <property type="interactions" value="268"/>
</dbReference>
<evidence type="ECO:0000313" key="28">
    <source>
        <dbReference type="Proteomes" id="UP000005707"/>
    </source>
</evidence>
<feature type="binding site" evidence="24">
    <location>
        <position position="344"/>
    </location>
    <ligand>
        <name>Mg(2+)</name>
        <dbReference type="ChEBI" id="CHEBI:18420"/>
        <label>1</label>
    </ligand>
</feature>
<dbReference type="eggNOG" id="COG1181">
    <property type="taxonomic scope" value="Bacteria"/>
</dbReference>
<evidence type="ECO:0000256" key="4">
    <source>
        <dbReference type="ARBA" id="ARBA00004752"/>
    </source>
</evidence>